<feature type="transmembrane region" description="Helical" evidence="1">
    <location>
        <begin position="26"/>
        <end position="50"/>
    </location>
</feature>
<dbReference type="AlphaFoldDB" id="A0A942Z5D4"/>
<comment type="caution">
    <text evidence="2">The sequence shown here is derived from an EMBL/GenBank/DDBJ whole genome shotgun (WGS) entry which is preliminary data.</text>
</comment>
<organism evidence="2 3">
    <name type="scientific">Lederbergia citrea</name>
    <dbReference type="NCBI Taxonomy" id="2833581"/>
    <lineage>
        <taxon>Bacteria</taxon>
        <taxon>Bacillati</taxon>
        <taxon>Bacillota</taxon>
        <taxon>Bacilli</taxon>
        <taxon>Bacillales</taxon>
        <taxon>Bacillaceae</taxon>
        <taxon>Lederbergia</taxon>
    </lineage>
</organism>
<keyword evidence="1" id="KW-1133">Transmembrane helix</keyword>
<reference evidence="2 3" key="1">
    <citation type="submission" date="2021-05" db="EMBL/GenBank/DDBJ databases">
        <title>Novel Bacillus species.</title>
        <authorList>
            <person name="Liu G."/>
        </authorList>
    </citation>
    <scope>NUCLEOTIDE SEQUENCE [LARGE SCALE GENOMIC DNA]</scope>
    <source>
        <strain evidence="2 3">FJAT-49682</strain>
    </source>
</reference>
<keyword evidence="1" id="KW-0812">Transmembrane</keyword>
<evidence type="ECO:0000313" key="3">
    <source>
        <dbReference type="Proteomes" id="UP000676456"/>
    </source>
</evidence>
<accession>A0A942Z5D4</accession>
<feature type="transmembrane region" description="Helical" evidence="1">
    <location>
        <begin position="106"/>
        <end position="133"/>
    </location>
</feature>
<proteinExistence type="predicted"/>
<gene>
    <name evidence="2" type="ORF">KHA91_10925</name>
</gene>
<dbReference type="InterPro" id="IPR006938">
    <property type="entry name" value="DUF624"/>
</dbReference>
<keyword evidence="3" id="KW-1185">Reference proteome</keyword>
<name>A0A942Z5D4_9BACI</name>
<evidence type="ECO:0000313" key="2">
    <source>
        <dbReference type="EMBL" id="MBS4223257.1"/>
    </source>
</evidence>
<feature type="transmembrane region" description="Helical" evidence="1">
    <location>
        <begin position="75"/>
        <end position="94"/>
    </location>
</feature>
<dbReference type="Proteomes" id="UP000676456">
    <property type="component" value="Unassembled WGS sequence"/>
</dbReference>
<evidence type="ECO:0000256" key="1">
    <source>
        <dbReference type="SAM" id="Phobius"/>
    </source>
</evidence>
<dbReference type="Pfam" id="PF04854">
    <property type="entry name" value="DUF624"/>
    <property type="match status" value="1"/>
</dbReference>
<feature type="transmembrane region" description="Helical" evidence="1">
    <location>
        <begin position="178"/>
        <end position="198"/>
    </location>
</feature>
<protein>
    <submittedName>
        <fullName evidence="2">YesL family protein</fullName>
    </submittedName>
</protein>
<keyword evidence="1" id="KW-0472">Membrane</keyword>
<dbReference type="RefSeq" id="WP_213098286.1">
    <property type="nucleotide sequence ID" value="NZ_JAGYPK010000002.1"/>
</dbReference>
<feature type="transmembrane region" description="Helical" evidence="1">
    <location>
        <begin position="154"/>
        <end position="172"/>
    </location>
</feature>
<dbReference type="EMBL" id="JAGYPN010000002">
    <property type="protein sequence ID" value="MBS4223257.1"/>
    <property type="molecule type" value="Genomic_DNA"/>
</dbReference>
<sequence>MDGKQIVTSLDRILHWIIRLGVLSGLWFLFSFLGVLVAGVFPATVAALGVSREWVKGNYEIHIWQTYKKIYRQEFVGANILGWILSIGGALLYINYRVMANTADEILFIIPFAFYLILFFYSIIVLWSFPLLAHYQAPWYQHIKNAFIIGISKIHYSIFIGMVIFIVIYISLELPAFIPFFSISIATTGCMWFSMQVFKKVDDRLS</sequence>